<dbReference type="Gene3D" id="1.10.287.130">
    <property type="match status" value="1"/>
</dbReference>
<dbReference type="Gene3D" id="3.40.50.2300">
    <property type="match status" value="2"/>
</dbReference>
<evidence type="ECO:0000256" key="16">
    <source>
        <dbReference type="SAM" id="Phobius"/>
    </source>
</evidence>
<dbReference type="GO" id="GO:0000155">
    <property type="term" value="F:phosphorelay sensor kinase activity"/>
    <property type="evidence" value="ECO:0007669"/>
    <property type="project" value="InterPro"/>
</dbReference>
<keyword evidence="10" id="KW-0067">ATP-binding</keyword>
<dbReference type="GO" id="GO:0005886">
    <property type="term" value="C:plasma membrane"/>
    <property type="evidence" value="ECO:0007669"/>
    <property type="project" value="UniProtKB-SubCell"/>
</dbReference>
<dbReference type="InterPro" id="IPR048760">
    <property type="entry name" value="VP0354-like_sensor_dom"/>
</dbReference>
<dbReference type="SMART" id="SM00387">
    <property type="entry name" value="HATPase_c"/>
    <property type="match status" value="1"/>
</dbReference>
<dbReference type="PANTHER" id="PTHR45339">
    <property type="entry name" value="HYBRID SIGNAL TRANSDUCTION HISTIDINE KINASE J"/>
    <property type="match status" value="1"/>
</dbReference>
<evidence type="ECO:0000256" key="4">
    <source>
        <dbReference type="ARBA" id="ARBA00022475"/>
    </source>
</evidence>
<dbReference type="CDD" id="cd17546">
    <property type="entry name" value="REC_hyHK_CKI1_RcsC-like"/>
    <property type="match status" value="1"/>
</dbReference>
<evidence type="ECO:0000256" key="5">
    <source>
        <dbReference type="ARBA" id="ARBA00022553"/>
    </source>
</evidence>
<dbReference type="SUPFAM" id="SSF52172">
    <property type="entry name" value="CheY-like"/>
    <property type="match status" value="2"/>
</dbReference>
<keyword evidence="8" id="KW-0547">Nucleotide-binding</keyword>
<evidence type="ECO:0000256" key="9">
    <source>
        <dbReference type="ARBA" id="ARBA00022777"/>
    </source>
</evidence>
<keyword evidence="20" id="KW-1185">Reference proteome</keyword>
<evidence type="ECO:0000256" key="11">
    <source>
        <dbReference type="ARBA" id="ARBA00022989"/>
    </source>
</evidence>
<comment type="catalytic activity">
    <reaction evidence="1">
        <text>ATP + protein L-histidine = ADP + protein N-phospho-L-histidine.</text>
        <dbReference type="EC" id="2.7.13.3"/>
    </reaction>
</comment>
<keyword evidence="5 15" id="KW-0597">Phosphoprotein</keyword>
<evidence type="ECO:0000256" key="10">
    <source>
        <dbReference type="ARBA" id="ARBA00022840"/>
    </source>
</evidence>
<feature type="transmembrane region" description="Helical" evidence="16">
    <location>
        <begin position="297"/>
        <end position="316"/>
    </location>
</feature>
<dbReference type="InterPro" id="IPR001789">
    <property type="entry name" value="Sig_transdc_resp-reg_receiver"/>
</dbReference>
<dbReference type="EC" id="2.7.13.3" evidence="3"/>
<reference evidence="19" key="1">
    <citation type="submission" date="2023-03" db="EMBL/GenBank/DDBJ databases">
        <title>Lomoglobus Profundus gen. nov., sp. nov., a novel member of the phylum Verrucomicrobia, isolated from deep-marine sediment of South China Sea.</title>
        <authorList>
            <person name="Ahmad T."/>
            <person name="Ishaq S.E."/>
            <person name="Wang F."/>
        </authorList>
    </citation>
    <scope>NUCLEOTIDE SEQUENCE</scope>
    <source>
        <strain evidence="19">LMO-M01</strain>
    </source>
</reference>
<dbReference type="RefSeq" id="WP_330927944.1">
    <property type="nucleotide sequence ID" value="NZ_CP119075.1"/>
</dbReference>
<keyword evidence="6" id="KW-0808">Transferase</keyword>
<dbReference type="GO" id="GO:0005524">
    <property type="term" value="F:ATP binding"/>
    <property type="evidence" value="ECO:0007669"/>
    <property type="project" value="UniProtKB-KW"/>
</dbReference>
<dbReference type="Proteomes" id="UP001218638">
    <property type="component" value="Chromosome"/>
</dbReference>
<dbReference type="CDD" id="cd00082">
    <property type="entry name" value="HisKA"/>
    <property type="match status" value="1"/>
</dbReference>
<dbReference type="InterPro" id="IPR029151">
    <property type="entry name" value="Sensor-like_sf"/>
</dbReference>
<keyword evidence="16" id="KW-0472">Membrane</keyword>
<evidence type="ECO:0000256" key="2">
    <source>
        <dbReference type="ARBA" id="ARBA00004651"/>
    </source>
</evidence>
<dbReference type="InterPro" id="IPR036890">
    <property type="entry name" value="HATPase_C_sf"/>
</dbReference>
<dbReference type="SUPFAM" id="SSF103190">
    <property type="entry name" value="Sensory domain-like"/>
    <property type="match status" value="2"/>
</dbReference>
<feature type="modified residue" description="4-aspartylphosphate" evidence="15">
    <location>
        <position position="785"/>
    </location>
</feature>
<feature type="domain" description="Response regulatory" evidence="18">
    <location>
        <begin position="736"/>
        <end position="855"/>
    </location>
</feature>
<dbReference type="FunFam" id="1.10.287.130:FF:000002">
    <property type="entry name" value="Two-component osmosensing histidine kinase"/>
    <property type="match status" value="1"/>
</dbReference>
<comment type="subcellular location">
    <subcellularLocation>
        <location evidence="2">Cell membrane</location>
        <topology evidence="2">Multi-pass membrane protein</topology>
    </subcellularLocation>
</comment>
<dbReference type="SMART" id="SM00388">
    <property type="entry name" value="HisKA"/>
    <property type="match status" value="1"/>
</dbReference>
<dbReference type="PANTHER" id="PTHR45339:SF1">
    <property type="entry name" value="HYBRID SIGNAL TRANSDUCTION HISTIDINE KINASE J"/>
    <property type="match status" value="1"/>
</dbReference>
<evidence type="ECO:0000256" key="15">
    <source>
        <dbReference type="PROSITE-ProRule" id="PRU00169"/>
    </source>
</evidence>
<evidence type="ECO:0000259" key="17">
    <source>
        <dbReference type="PROSITE" id="PS50109"/>
    </source>
</evidence>
<dbReference type="PRINTS" id="PR00344">
    <property type="entry name" value="BCTRLSENSOR"/>
</dbReference>
<feature type="domain" description="Histidine kinase" evidence="17">
    <location>
        <begin position="349"/>
        <end position="570"/>
    </location>
</feature>
<dbReference type="InterPro" id="IPR003661">
    <property type="entry name" value="HisK_dim/P_dom"/>
</dbReference>
<keyword evidence="4" id="KW-1003">Cell membrane</keyword>
<evidence type="ECO:0000256" key="12">
    <source>
        <dbReference type="ARBA" id="ARBA00023012"/>
    </source>
</evidence>
<protein>
    <recommendedName>
        <fullName evidence="14">Sensory/regulatory protein RpfC</fullName>
        <ecNumber evidence="3">2.7.13.3</ecNumber>
    </recommendedName>
</protein>
<dbReference type="Pfam" id="PF00072">
    <property type="entry name" value="Response_reg"/>
    <property type="match status" value="2"/>
</dbReference>
<evidence type="ECO:0000313" key="20">
    <source>
        <dbReference type="Proteomes" id="UP001218638"/>
    </source>
</evidence>
<dbReference type="InterPro" id="IPR011006">
    <property type="entry name" value="CheY-like_superfamily"/>
</dbReference>
<accession>A0AAF0CR94</accession>
<dbReference type="InterPro" id="IPR004358">
    <property type="entry name" value="Sig_transdc_His_kin-like_C"/>
</dbReference>
<dbReference type="PROSITE" id="PS50110">
    <property type="entry name" value="RESPONSE_REGULATORY"/>
    <property type="match status" value="2"/>
</dbReference>
<comment type="subunit">
    <text evidence="13">At low DSF concentrations, interacts with RpfF.</text>
</comment>
<dbReference type="SMART" id="SM00448">
    <property type="entry name" value="REC"/>
    <property type="match status" value="2"/>
</dbReference>
<dbReference type="EMBL" id="CP119075">
    <property type="protein sequence ID" value="WED66595.1"/>
    <property type="molecule type" value="Genomic_DNA"/>
</dbReference>
<dbReference type="KEGG" id="slom:PXH66_07000"/>
<name>A0AAF0CR94_9BACT</name>
<proteinExistence type="predicted"/>
<dbReference type="Gene3D" id="3.30.450.20">
    <property type="entry name" value="PAS domain"/>
    <property type="match status" value="2"/>
</dbReference>
<dbReference type="FunFam" id="3.30.565.10:FF:000010">
    <property type="entry name" value="Sensor histidine kinase RcsC"/>
    <property type="match status" value="1"/>
</dbReference>
<keyword evidence="7 16" id="KW-0812">Transmembrane</keyword>
<dbReference type="CDD" id="cd16922">
    <property type="entry name" value="HATPase_EvgS-ArcB-TorS-like"/>
    <property type="match status" value="1"/>
</dbReference>
<evidence type="ECO:0000256" key="13">
    <source>
        <dbReference type="ARBA" id="ARBA00064003"/>
    </source>
</evidence>
<evidence type="ECO:0000256" key="3">
    <source>
        <dbReference type="ARBA" id="ARBA00012438"/>
    </source>
</evidence>
<dbReference type="InterPro" id="IPR005467">
    <property type="entry name" value="His_kinase_dom"/>
</dbReference>
<dbReference type="InterPro" id="IPR003594">
    <property type="entry name" value="HATPase_dom"/>
</dbReference>
<dbReference type="Pfam" id="PF21623">
    <property type="entry name" value="HK_sensor_dom_bact"/>
    <property type="match status" value="1"/>
</dbReference>
<sequence>MIGLSVMMLNAEDRTRVVTRLAGEERVRVRAFEFQLEQAFRSFSDATQIFASQHDIRDYFEKGFRQDLARVEADAYELLLVHRDFDQVRLLDDHGMELMRVNQGGRIVPAHELQDKSSRAYFTKARALPAGTIYISRIDLNIENGEVELPHKPVVRFAQPVYRDSAVVGVVVINVRLEAVINVFDRMAPEFAHRMRMLSRDGYWLRGFSPAQEWGFVLPERATQNLAKTDPALWEMVQSTDNGQQMSQNRLFSWEKVTLGRRQLADTVESEVDHYILASEIGAEEWAKLLQRDRFDYGWVGAIVGVLATVILIVGFGRREARARERAALTEAATAATESARLKSQFLANMSHEIRTPMNGVIGMTDLMLDTDLTAQQRGFAETIRSSGDTLLTLLNDILDFSKIEAGMLAIESVPFDPRDPVESSLAILADKAHQKGVELACLVETDVPSHVRGDPSRLQQVLTNLVSNAVKFTAQGEVVVRVDVARREEHRFWLRVAVNDTGIGIDEETRRRLFQPFVQADASTTRRFGGTGLGLAICVELVERMGGEIKVESEPGKGSVFTFTVELGILAGERSKTARNEAFNGSRVLIVDDNRTNREIFKRQLSSWGCQVVETESGQAAMLAMKEATTAQRPFNLVLLDMLMPELSGEDVAMQIRSDRAWDQTKIIVASSASLLLTPERMVQLGIESLLQKPVRQSQLHDAVSRALAKTSASPALETVVTPRVPVDRFLTGLRVLVAEDNVVNQSVVTMHLSKLGAESVVAYNGEEAVALAEREPFRLILMDCQMPVMDGFEAVRRIREYEASTGASRAVIVAVTADAMEDDRERCLNVGMDDYLAKPIRASVLAKVLRRALAAHPTSPS</sequence>
<keyword evidence="11 16" id="KW-1133">Transmembrane helix</keyword>
<evidence type="ECO:0000256" key="6">
    <source>
        <dbReference type="ARBA" id="ARBA00022679"/>
    </source>
</evidence>
<feature type="domain" description="Response regulatory" evidence="18">
    <location>
        <begin position="588"/>
        <end position="709"/>
    </location>
</feature>
<evidence type="ECO:0000256" key="14">
    <source>
        <dbReference type="ARBA" id="ARBA00068150"/>
    </source>
</evidence>
<dbReference type="SUPFAM" id="SSF47384">
    <property type="entry name" value="Homodimeric domain of signal transducing histidine kinase"/>
    <property type="match status" value="1"/>
</dbReference>
<evidence type="ECO:0000256" key="8">
    <source>
        <dbReference type="ARBA" id="ARBA00022741"/>
    </source>
</evidence>
<evidence type="ECO:0000256" key="1">
    <source>
        <dbReference type="ARBA" id="ARBA00000085"/>
    </source>
</evidence>
<dbReference type="Gene3D" id="3.30.565.10">
    <property type="entry name" value="Histidine kinase-like ATPase, C-terminal domain"/>
    <property type="match status" value="1"/>
</dbReference>
<dbReference type="PROSITE" id="PS50109">
    <property type="entry name" value="HIS_KIN"/>
    <property type="match status" value="1"/>
</dbReference>
<keyword evidence="9" id="KW-0418">Kinase</keyword>
<evidence type="ECO:0000313" key="19">
    <source>
        <dbReference type="EMBL" id="WED66595.1"/>
    </source>
</evidence>
<organism evidence="19 20">
    <name type="scientific">Synoicihabitans lomoniglobus</name>
    <dbReference type="NCBI Taxonomy" id="2909285"/>
    <lineage>
        <taxon>Bacteria</taxon>
        <taxon>Pseudomonadati</taxon>
        <taxon>Verrucomicrobiota</taxon>
        <taxon>Opitutia</taxon>
        <taxon>Opitutales</taxon>
        <taxon>Opitutaceae</taxon>
        <taxon>Synoicihabitans</taxon>
    </lineage>
</organism>
<dbReference type="AlphaFoldDB" id="A0AAF0CR94"/>
<feature type="modified residue" description="4-aspartylphosphate" evidence="15">
    <location>
        <position position="642"/>
    </location>
</feature>
<dbReference type="InterPro" id="IPR036097">
    <property type="entry name" value="HisK_dim/P_sf"/>
</dbReference>
<gene>
    <name evidence="19" type="ORF">PXH66_07000</name>
</gene>
<dbReference type="Pfam" id="PF00512">
    <property type="entry name" value="HisKA"/>
    <property type="match status" value="1"/>
</dbReference>
<evidence type="ECO:0000259" key="18">
    <source>
        <dbReference type="PROSITE" id="PS50110"/>
    </source>
</evidence>
<evidence type="ECO:0000256" key="7">
    <source>
        <dbReference type="ARBA" id="ARBA00022692"/>
    </source>
</evidence>
<dbReference type="Pfam" id="PF02518">
    <property type="entry name" value="HATPase_c"/>
    <property type="match status" value="1"/>
</dbReference>
<keyword evidence="12" id="KW-0902">Two-component regulatory system</keyword>
<dbReference type="SUPFAM" id="SSF55874">
    <property type="entry name" value="ATPase domain of HSP90 chaperone/DNA topoisomerase II/histidine kinase"/>
    <property type="match status" value="1"/>
</dbReference>